<feature type="compositionally biased region" description="Basic and acidic residues" evidence="6">
    <location>
        <begin position="153"/>
        <end position="162"/>
    </location>
</feature>
<dbReference type="InterPro" id="IPR011011">
    <property type="entry name" value="Znf_FYVE_PHD"/>
</dbReference>
<dbReference type="PANTHER" id="PTHR46309">
    <property type="entry name" value="PHD FINGER PROTEIN 12"/>
    <property type="match status" value="1"/>
</dbReference>
<dbReference type="OrthoDB" id="429143at2759"/>
<dbReference type="CDD" id="cd15539">
    <property type="entry name" value="PHD1_AIRE"/>
    <property type="match status" value="1"/>
</dbReference>
<feature type="region of interest" description="Disordered" evidence="6">
    <location>
        <begin position="151"/>
        <end position="178"/>
    </location>
</feature>
<dbReference type="EMBL" id="WOCE01000006">
    <property type="protein sequence ID" value="KAE9611481.1"/>
    <property type="molecule type" value="Genomic_DNA"/>
</dbReference>
<keyword evidence="4" id="KW-0862">Zinc</keyword>
<dbReference type="PROSITE" id="PS50016">
    <property type="entry name" value="ZF_PHD_2"/>
    <property type="match status" value="1"/>
</dbReference>
<name>A0A6A4QCD4_LUPAL</name>
<feature type="region of interest" description="Disordered" evidence="6">
    <location>
        <begin position="304"/>
        <end position="323"/>
    </location>
</feature>
<feature type="compositionally biased region" description="Basic and acidic residues" evidence="6">
    <location>
        <begin position="310"/>
        <end position="323"/>
    </location>
</feature>
<dbReference type="InterPro" id="IPR042163">
    <property type="entry name" value="PHF12"/>
</dbReference>
<evidence type="ECO:0000256" key="1">
    <source>
        <dbReference type="ARBA" id="ARBA00004123"/>
    </source>
</evidence>
<dbReference type="Pfam" id="PF00628">
    <property type="entry name" value="PHD"/>
    <property type="match status" value="1"/>
</dbReference>
<keyword evidence="8" id="KW-1185">Reference proteome</keyword>
<evidence type="ECO:0000313" key="7">
    <source>
        <dbReference type="EMBL" id="KAE9611481.1"/>
    </source>
</evidence>
<dbReference type="Proteomes" id="UP000447434">
    <property type="component" value="Chromosome 6"/>
</dbReference>
<gene>
    <name evidence="7" type="ORF">Lalb_Chr06g0162921</name>
</gene>
<dbReference type="InterPro" id="IPR032308">
    <property type="entry name" value="TDBD"/>
</dbReference>
<dbReference type="InterPro" id="IPR001965">
    <property type="entry name" value="Znf_PHD"/>
</dbReference>
<comment type="caution">
    <text evidence="7">The sequence shown here is derived from an EMBL/GenBank/DDBJ whole genome shotgun (WGS) entry which is preliminary data.</text>
</comment>
<dbReference type="SMART" id="SM00384">
    <property type="entry name" value="AT_hook"/>
    <property type="match status" value="3"/>
</dbReference>
<dbReference type="GO" id="GO:0003677">
    <property type="term" value="F:DNA binding"/>
    <property type="evidence" value="ECO:0007669"/>
    <property type="project" value="InterPro"/>
</dbReference>
<feature type="region of interest" description="Disordered" evidence="6">
    <location>
        <begin position="1"/>
        <end position="52"/>
    </location>
</feature>
<dbReference type="SUPFAM" id="SSF57903">
    <property type="entry name" value="FYVE/PHD zinc finger"/>
    <property type="match status" value="1"/>
</dbReference>
<evidence type="ECO:0000256" key="2">
    <source>
        <dbReference type="ARBA" id="ARBA00022723"/>
    </source>
</evidence>
<keyword evidence="7" id="KW-0808">Transferase</keyword>
<protein>
    <submittedName>
        <fullName evidence="7">Putative histone acetyltransferase chromatin regulator PHD family</fullName>
    </submittedName>
</protein>
<dbReference type="InterPro" id="IPR019787">
    <property type="entry name" value="Znf_PHD-finger"/>
</dbReference>
<evidence type="ECO:0000256" key="5">
    <source>
        <dbReference type="ARBA" id="ARBA00023242"/>
    </source>
</evidence>
<dbReference type="InterPro" id="IPR013083">
    <property type="entry name" value="Znf_RING/FYVE/PHD"/>
</dbReference>
<feature type="compositionally biased region" description="Basic residues" evidence="6">
    <location>
        <begin position="206"/>
        <end position="223"/>
    </location>
</feature>
<evidence type="ECO:0000313" key="8">
    <source>
        <dbReference type="Proteomes" id="UP000447434"/>
    </source>
</evidence>
<dbReference type="GO" id="GO:0003714">
    <property type="term" value="F:transcription corepressor activity"/>
    <property type="evidence" value="ECO:0007669"/>
    <property type="project" value="InterPro"/>
</dbReference>
<reference evidence="8" key="1">
    <citation type="journal article" date="2020" name="Nat. Commun.">
        <title>Genome sequence of the cluster root forming white lupin.</title>
        <authorList>
            <person name="Hufnagel B."/>
            <person name="Marques A."/>
            <person name="Soriano A."/>
            <person name="Marques L."/>
            <person name="Divol F."/>
            <person name="Doumas P."/>
            <person name="Sallet E."/>
            <person name="Mancinotti D."/>
            <person name="Carrere S."/>
            <person name="Marande W."/>
            <person name="Arribat S."/>
            <person name="Keller J."/>
            <person name="Huneau C."/>
            <person name="Blein T."/>
            <person name="Aime D."/>
            <person name="Laguerre M."/>
            <person name="Taylor J."/>
            <person name="Schubert V."/>
            <person name="Nelson M."/>
            <person name="Geu-Flores F."/>
            <person name="Crespi M."/>
            <person name="Gallardo-Guerrero K."/>
            <person name="Delaux P.-M."/>
            <person name="Salse J."/>
            <person name="Berges H."/>
            <person name="Guyot R."/>
            <person name="Gouzy J."/>
            <person name="Peret B."/>
        </authorList>
    </citation>
    <scope>NUCLEOTIDE SEQUENCE [LARGE SCALE GENOMIC DNA]</scope>
    <source>
        <strain evidence="8">cv. Amiga</strain>
    </source>
</reference>
<dbReference type="Pfam" id="PF16135">
    <property type="entry name" value="TDBD"/>
    <property type="match status" value="1"/>
</dbReference>
<evidence type="ECO:0000256" key="6">
    <source>
        <dbReference type="SAM" id="MobiDB-lite"/>
    </source>
</evidence>
<feature type="region of interest" description="Disordered" evidence="6">
    <location>
        <begin position="190"/>
        <end position="223"/>
    </location>
</feature>
<dbReference type="Pfam" id="PF23209">
    <property type="entry name" value="IDM1_C"/>
    <property type="match status" value="1"/>
</dbReference>
<dbReference type="InterPro" id="IPR056511">
    <property type="entry name" value="IDM1_C"/>
</dbReference>
<dbReference type="InterPro" id="IPR054292">
    <property type="entry name" value="DUF7028"/>
</dbReference>
<feature type="region of interest" description="Disordered" evidence="6">
    <location>
        <begin position="70"/>
        <end position="138"/>
    </location>
</feature>
<accession>A0A6A4QCD4</accession>
<keyword evidence="2" id="KW-0479">Metal-binding</keyword>
<dbReference type="GO" id="GO:0016747">
    <property type="term" value="F:acyltransferase activity, transferring groups other than amino-acyl groups"/>
    <property type="evidence" value="ECO:0007669"/>
    <property type="project" value="InterPro"/>
</dbReference>
<keyword evidence="3" id="KW-0863">Zinc-finger</keyword>
<dbReference type="InterPro" id="IPR000182">
    <property type="entry name" value="GNAT_dom"/>
</dbReference>
<dbReference type="GO" id="GO:0008270">
    <property type="term" value="F:zinc ion binding"/>
    <property type="evidence" value="ECO:0007669"/>
    <property type="project" value="UniProtKB-KW"/>
</dbReference>
<dbReference type="GO" id="GO:0005634">
    <property type="term" value="C:nucleus"/>
    <property type="evidence" value="ECO:0007669"/>
    <property type="project" value="UniProtKB-SubCell"/>
</dbReference>
<sequence length="1349" mass="148562">MREGLRSRTRLGKDSSAGGVLERGGLEKESFDLNVEGSLAPQEDALNLTTEKKDDVDCVVEKECCFDLNESPGGNADLTEDVNDKGCSSRGGGSSVRDADVGTEVDKNEANEKGCCSGGGSFKKADAETEVNTNEGSSDCVLIGGRVLRSRSKRGDDNKSCKGENSGALHGESNESGVLERIEFTKEYDEADEYVSEGTVNEKDKLKRKGHKGNLKRKRGRPPKMKLEEEAQFVDQLPRKRGRPPIIRLNEQDQSVDQLTHKRGRPPKAGIQNQLLKMVHNRKGKMGFRKGKKGLTARYNATMNSISDTHPGRASERELEKKGVSPVKKSKFVKVLNTEHNEVASPVTSNAVKAPVGDKSRRNKEKQLVREQIMERLSAAGWTVDYRQRNGREYRDAVYVSLDGKTHWSITLAYNRLKNHYEAGDGEGKVYGPGFKFTPIPEEDYKILTKVISKERNDKNKSRPKWGNGEEAVDRVNKKYKKERLGSGAGKGKIKRKRLLHKEDNATPSKMSIMVRDHKRHKTQNKKRCAPLVRNAEEEIDSETNGYVPYSGKRTVLAWMIDLGTIVQNQKVHYMHNRRGVSPMQGRITGDGIHCGCCNEIVMISDFEAHAGCKLSDPLKNICIEDGTSLLQCMLDSWDKLDEFERKGFHFVDTAGEDPNDDTCGVCGDGGDLICCDGCPSTFHQSCLDINKFPSGDWHCIYCCCKFCGLAEGSSNQRDSNSGFTVSTLLTCHLCQEKYHRSCTEANGAMTDDSKDPIFCGNKCDQLYERLEMLLGVKHETEDGFCWSFIRRSDVGFDASEIKPEIVQCNSKLAVALTIMDECFMPYIDHRSGTNLIHSILYNCGSNFKRLNFSGFVTTILERGDEVISAATIRIHGNQLAEMPFIGTRYMYRRQGMCRRLLNAIECALSSLNVDLLVIPAISELRETWMSVFGFEPLDLTSKKLINNMNLVVFPHVDMLQKKIHNHKLAGENLIPLEVSNLQKSHTIHKVANFCDGAGSSGSDLINSAGIPPSNACQINESGYQPPEGSLNEAVDITSNTIDHGKSPDDVTCPVVCQAIDESMAAEAADAHDCASDISYRAQDKSISYNCTRPYHDQKSIDLDGQLSKCCVTYEEKQCLGVSHISTEAAEEHSADSIHHDLHKMSDSCELKGKNDCVQAYFTGSEVQTEAVNGCASHCRPDTNNDCSASEAVLTTDVTKNITEDLPAVNCEKGSSMVRVPNANEAKICSVKAPNLQTNINPEYCQSIVVSSGFCETIADGVNKRNEAPRVAEVNFLLADKGMVPDDKPGIAGSSELAEPDLQLDQTAQSNPPSLCSPNTASAMCPHWASTDSTSCGSTEAIVLSNQAS</sequence>
<feature type="compositionally biased region" description="Basic and acidic residues" evidence="6">
    <location>
        <begin position="97"/>
        <end position="112"/>
    </location>
</feature>
<dbReference type="PROSITE" id="PS51186">
    <property type="entry name" value="GNAT"/>
    <property type="match status" value="1"/>
</dbReference>
<dbReference type="PANTHER" id="PTHR46309:SF1">
    <property type="entry name" value="PHD FINGER PROTEIN 12"/>
    <property type="match status" value="1"/>
</dbReference>
<dbReference type="SMART" id="SM00249">
    <property type="entry name" value="PHD"/>
    <property type="match status" value="2"/>
</dbReference>
<comment type="subcellular location">
    <subcellularLocation>
        <location evidence="1">Nucleus</location>
    </subcellularLocation>
</comment>
<dbReference type="InterPro" id="IPR017956">
    <property type="entry name" value="AT_hook_DNA-bd_motif"/>
</dbReference>
<evidence type="ECO:0000256" key="4">
    <source>
        <dbReference type="ARBA" id="ARBA00022833"/>
    </source>
</evidence>
<dbReference type="GO" id="GO:0006357">
    <property type="term" value="P:regulation of transcription by RNA polymerase II"/>
    <property type="evidence" value="ECO:0007669"/>
    <property type="project" value="TreeGrafter"/>
</dbReference>
<organism evidence="7 8">
    <name type="scientific">Lupinus albus</name>
    <name type="common">White lupine</name>
    <name type="synonym">Lupinus termis</name>
    <dbReference type="NCBI Taxonomy" id="3870"/>
    <lineage>
        <taxon>Eukaryota</taxon>
        <taxon>Viridiplantae</taxon>
        <taxon>Streptophyta</taxon>
        <taxon>Embryophyta</taxon>
        <taxon>Tracheophyta</taxon>
        <taxon>Spermatophyta</taxon>
        <taxon>Magnoliopsida</taxon>
        <taxon>eudicotyledons</taxon>
        <taxon>Gunneridae</taxon>
        <taxon>Pentapetalae</taxon>
        <taxon>rosids</taxon>
        <taxon>fabids</taxon>
        <taxon>Fabales</taxon>
        <taxon>Fabaceae</taxon>
        <taxon>Papilionoideae</taxon>
        <taxon>50 kb inversion clade</taxon>
        <taxon>genistoids sensu lato</taxon>
        <taxon>core genistoids</taxon>
        <taxon>Genisteae</taxon>
        <taxon>Lupinus</taxon>
    </lineage>
</organism>
<dbReference type="Gene3D" id="3.30.40.10">
    <property type="entry name" value="Zinc/RING finger domain, C3HC4 (zinc finger)"/>
    <property type="match status" value="1"/>
</dbReference>
<dbReference type="Pfam" id="PF22970">
    <property type="entry name" value="DUF7028"/>
    <property type="match status" value="1"/>
</dbReference>
<keyword evidence="5" id="KW-0539">Nucleus</keyword>
<proteinExistence type="predicted"/>
<evidence type="ECO:0000256" key="3">
    <source>
        <dbReference type="ARBA" id="ARBA00022771"/>
    </source>
</evidence>